<keyword evidence="1" id="KW-0472">Membrane</keyword>
<evidence type="ECO:0000313" key="2">
    <source>
        <dbReference type="EMBL" id="QEC47589.1"/>
    </source>
</evidence>
<dbReference type="GO" id="GO:0010468">
    <property type="term" value="P:regulation of gene expression"/>
    <property type="evidence" value="ECO:0007669"/>
    <property type="project" value="InterPro"/>
</dbReference>
<dbReference type="PANTHER" id="PTHR38457:SF1">
    <property type="entry name" value="REGULATOR ABRB-RELATED"/>
    <property type="match status" value="1"/>
</dbReference>
<feature type="transmembrane region" description="Helical" evidence="1">
    <location>
        <begin position="226"/>
        <end position="244"/>
    </location>
</feature>
<dbReference type="GO" id="GO:0016020">
    <property type="term" value="C:membrane"/>
    <property type="evidence" value="ECO:0007669"/>
    <property type="project" value="InterPro"/>
</dbReference>
<sequence>MPVDLPGGRAQALSARSTSGWGVWAALGGVTAGVGVAFDAAGLPSPYLFGALLAGLGFALVRPGRLAIGDPAFTVGQALAGVALGAYVQASSLSALGREWAPVAGVSAATLGVSLLAGVVLARATELDRPTAALGMIAGGASGIVTMARDLGGDDRLVAFMQYLRVLVVVLLTPVLVALAFPGHHAGGVAAGTALIGTARDWYVTAGLALAGGLVMRVARVPAGVLIGPMVLAAAVSLSAPKGWYTVPGLVQDAAFAIIGLQVGLGFTLDTVRQTGRLLLPVLASVLGLMAACAGLAVALDQLTSVSLLNAYLATTPGGIYAVLAVAFGSGANSTFVIAVQGLRVVVMVLLAPVAVRLLLGRGEPAVATTP</sequence>
<dbReference type="Proteomes" id="UP000321805">
    <property type="component" value="Chromosome"/>
</dbReference>
<evidence type="ECO:0000256" key="1">
    <source>
        <dbReference type="SAM" id="Phobius"/>
    </source>
</evidence>
<dbReference type="KEGG" id="bsol:FSW04_08380"/>
<dbReference type="Gene3D" id="1.20.1530.20">
    <property type="match status" value="1"/>
</dbReference>
<dbReference type="InterPro" id="IPR038770">
    <property type="entry name" value="Na+/solute_symporter_sf"/>
</dbReference>
<dbReference type="EMBL" id="CP042430">
    <property type="protein sequence ID" value="QEC47589.1"/>
    <property type="molecule type" value="Genomic_DNA"/>
</dbReference>
<dbReference type="InterPro" id="IPR017516">
    <property type="entry name" value="AbrB_dup"/>
</dbReference>
<feature type="transmembrane region" description="Helical" evidence="1">
    <location>
        <begin position="100"/>
        <end position="122"/>
    </location>
</feature>
<feature type="transmembrane region" description="Helical" evidence="1">
    <location>
        <begin position="250"/>
        <end position="269"/>
    </location>
</feature>
<gene>
    <name evidence="2" type="ORF">FSW04_08380</name>
</gene>
<feature type="transmembrane region" description="Helical" evidence="1">
    <location>
        <begin position="21"/>
        <end position="38"/>
    </location>
</feature>
<dbReference type="NCBIfam" id="TIGR03082">
    <property type="entry name" value="Gneg_AbrB_dup"/>
    <property type="match status" value="2"/>
</dbReference>
<keyword evidence="1" id="KW-1133">Transmembrane helix</keyword>
<keyword evidence="1" id="KW-0812">Transmembrane</keyword>
<feature type="transmembrane region" description="Helical" evidence="1">
    <location>
        <begin position="278"/>
        <end position="299"/>
    </location>
</feature>
<feature type="transmembrane region" description="Helical" evidence="1">
    <location>
        <begin position="311"/>
        <end position="329"/>
    </location>
</feature>
<dbReference type="AlphaFoldDB" id="A0A5B8U3G3"/>
<evidence type="ECO:0000313" key="3">
    <source>
        <dbReference type="Proteomes" id="UP000321805"/>
    </source>
</evidence>
<dbReference type="PIRSF" id="PIRSF038991">
    <property type="entry name" value="Protein_AbrB"/>
    <property type="match status" value="1"/>
</dbReference>
<feature type="transmembrane region" description="Helical" evidence="1">
    <location>
        <begin position="68"/>
        <end position="88"/>
    </location>
</feature>
<organism evidence="2 3">
    <name type="scientific">Baekduia soli</name>
    <dbReference type="NCBI Taxonomy" id="496014"/>
    <lineage>
        <taxon>Bacteria</taxon>
        <taxon>Bacillati</taxon>
        <taxon>Actinomycetota</taxon>
        <taxon>Thermoleophilia</taxon>
        <taxon>Solirubrobacterales</taxon>
        <taxon>Baekduiaceae</taxon>
        <taxon>Baekduia</taxon>
    </lineage>
</organism>
<dbReference type="PANTHER" id="PTHR38457">
    <property type="entry name" value="REGULATOR ABRB-RELATED"/>
    <property type="match status" value="1"/>
</dbReference>
<dbReference type="OrthoDB" id="5188485at2"/>
<protein>
    <submittedName>
        <fullName evidence="2">AbrB family transcriptional regulator</fullName>
    </submittedName>
</protein>
<dbReference type="InterPro" id="IPR007820">
    <property type="entry name" value="AbrB_fam"/>
</dbReference>
<proteinExistence type="predicted"/>
<keyword evidence="3" id="KW-1185">Reference proteome</keyword>
<accession>A0A5B8U3G3</accession>
<name>A0A5B8U3G3_9ACTN</name>
<dbReference type="Pfam" id="PF05145">
    <property type="entry name" value="AbrB"/>
    <property type="match status" value="1"/>
</dbReference>
<reference evidence="2 3" key="1">
    <citation type="journal article" date="2018" name="J. Microbiol.">
        <title>Baekduia soli gen. nov., sp. nov., a novel bacterium isolated from the soil of Baekdu Mountain and proposal of a novel family name, Baekduiaceae fam. nov.</title>
        <authorList>
            <person name="An D.S."/>
            <person name="Siddiqi M.Z."/>
            <person name="Kim K.H."/>
            <person name="Yu H.S."/>
            <person name="Im W.T."/>
        </authorList>
    </citation>
    <scope>NUCLEOTIDE SEQUENCE [LARGE SCALE GENOMIC DNA]</scope>
    <source>
        <strain evidence="2 3">BR7-21</strain>
    </source>
</reference>
<feature type="transmembrane region" description="Helical" evidence="1">
    <location>
        <begin position="336"/>
        <end position="356"/>
    </location>
</feature>
<feature type="transmembrane region" description="Helical" evidence="1">
    <location>
        <begin position="163"/>
        <end position="182"/>
    </location>
</feature>
<feature type="transmembrane region" description="Helical" evidence="1">
    <location>
        <begin position="44"/>
        <end position="61"/>
    </location>
</feature>